<feature type="non-terminal residue" evidence="1">
    <location>
        <position position="1"/>
    </location>
</feature>
<accession>A0ABU5AFF3</accession>
<name>A0ABU5AFF3_9HYPH</name>
<dbReference type="RefSeq" id="WP_320253523.1">
    <property type="nucleotide sequence ID" value="NZ_JAVIIQ010000073.1"/>
</dbReference>
<reference evidence="1 2" key="1">
    <citation type="submission" date="2023-08" db="EMBL/GenBank/DDBJ databases">
        <title>Implementing the SeqCode for naming new Mesorhizobium species isolated from Vachellia karroo root nodules.</title>
        <authorList>
            <person name="Van Lill M."/>
        </authorList>
    </citation>
    <scope>NUCLEOTIDE SEQUENCE [LARGE SCALE GENOMIC DNA]</scope>
    <source>
        <strain evidence="1 2">VK25D</strain>
    </source>
</reference>
<protein>
    <submittedName>
        <fullName evidence="1">Uncharacterized protein</fullName>
    </submittedName>
</protein>
<evidence type="ECO:0000313" key="2">
    <source>
        <dbReference type="Proteomes" id="UP001285154"/>
    </source>
</evidence>
<proteinExistence type="predicted"/>
<dbReference type="Proteomes" id="UP001285154">
    <property type="component" value="Unassembled WGS sequence"/>
</dbReference>
<evidence type="ECO:0000313" key="1">
    <source>
        <dbReference type="EMBL" id="MDX8535994.1"/>
    </source>
</evidence>
<gene>
    <name evidence="1" type="ORF">RFM42_34080</name>
</gene>
<keyword evidence="2" id="KW-1185">Reference proteome</keyword>
<dbReference type="EMBL" id="JAVIIQ010000073">
    <property type="protein sequence ID" value="MDX8535994.1"/>
    <property type="molecule type" value="Genomic_DNA"/>
</dbReference>
<comment type="caution">
    <text evidence="1">The sequence shown here is derived from an EMBL/GenBank/DDBJ whole genome shotgun (WGS) entry which is preliminary data.</text>
</comment>
<sequence length="188" mass="21059">ASENREAAERRAALRVQTILALHLPNCRIELGQNLLYKIEVAPSGEVSHRHGDSPTRGQYAFQTDILISKRCGSLKQMVPLVVIELKATSFSSHDVVLYSVKAAKHKAIYPYLRYGFVVVGLESLGRRFVIHNEEFDFAMAVPDAAAIETALVPLVRRQLKCAQRLVSLTSSGRIQLRRYEETIDIEA</sequence>
<organism evidence="1 2">
    <name type="scientific">Mesorhizobium vachelliae</name>
    <dbReference type="NCBI Taxonomy" id="3072309"/>
    <lineage>
        <taxon>Bacteria</taxon>
        <taxon>Pseudomonadati</taxon>
        <taxon>Pseudomonadota</taxon>
        <taxon>Alphaproteobacteria</taxon>
        <taxon>Hyphomicrobiales</taxon>
        <taxon>Phyllobacteriaceae</taxon>
        <taxon>Mesorhizobium</taxon>
    </lineage>
</organism>